<proteinExistence type="predicted"/>
<dbReference type="EMBL" id="VCKY01000029">
    <property type="protein sequence ID" value="TMR22459.1"/>
    <property type="molecule type" value="Genomic_DNA"/>
</dbReference>
<sequence length="304" mass="33468">MTPDGQAASFTAAAAFHALQLACEQTGLAWSGATLLGPVGDNGVFRLPLEHVVARVAWGMPALATVERELRVAGWLAEQNLPAVRPAAAVADQPVLADDRPVTFWEEIPDPQQGRPADIGALLRHLHALPAPPDGMLPMFDPFYRQAAHIHDAAGLHERDRRFLLDLLEELQAAYNALPFAHEPRAIHGDPHRKNLVRTADSRTVMLDLERFAIGPIEWDLVVVANYHVVGWYTAAEYAAFVEAYGADITRWAGFDALAKVRQLRMTTWLASRTSREPRLIPEAHLRISTLRDGSAARAWTPGT</sequence>
<accession>A0A5S4FPF5</accession>
<evidence type="ECO:0000259" key="1">
    <source>
        <dbReference type="Pfam" id="PF01636"/>
    </source>
</evidence>
<organism evidence="2 3">
    <name type="scientific">Nonomuraea turkmeniaca</name>
    <dbReference type="NCBI Taxonomy" id="103838"/>
    <lineage>
        <taxon>Bacteria</taxon>
        <taxon>Bacillati</taxon>
        <taxon>Actinomycetota</taxon>
        <taxon>Actinomycetes</taxon>
        <taxon>Streptosporangiales</taxon>
        <taxon>Streptosporangiaceae</taxon>
        <taxon>Nonomuraea</taxon>
    </lineage>
</organism>
<evidence type="ECO:0000313" key="3">
    <source>
        <dbReference type="Proteomes" id="UP000309128"/>
    </source>
</evidence>
<evidence type="ECO:0000313" key="2">
    <source>
        <dbReference type="EMBL" id="TMR22459.1"/>
    </source>
</evidence>
<dbReference type="Proteomes" id="UP000309128">
    <property type="component" value="Unassembled WGS sequence"/>
</dbReference>
<dbReference type="Gene3D" id="1.10.510.10">
    <property type="entry name" value="Transferase(Phosphotransferase) domain 1"/>
    <property type="match status" value="1"/>
</dbReference>
<comment type="caution">
    <text evidence="2">The sequence shown here is derived from an EMBL/GenBank/DDBJ whole genome shotgun (WGS) entry which is preliminary data.</text>
</comment>
<keyword evidence="2" id="KW-0808">Transferase</keyword>
<keyword evidence="3" id="KW-1185">Reference proteome</keyword>
<dbReference type="GO" id="GO:0016740">
    <property type="term" value="F:transferase activity"/>
    <property type="evidence" value="ECO:0007669"/>
    <property type="project" value="UniProtKB-KW"/>
</dbReference>
<dbReference type="InterPro" id="IPR011009">
    <property type="entry name" value="Kinase-like_dom_sf"/>
</dbReference>
<dbReference type="AlphaFoldDB" id="A0A5S4FPF5"/>
<dbReference type="Pfam" id="PF01636">
    <property type="entry name" value="APH"/>
    <property type="match status" value="1"/>
</dbReference>
<dbReference type="SUPFAM" id="SSF56112">
    <property type="entry name" value="Protein kinase-like (PK-like)"/>
    <property type="match status" value="1"/>
</dbReference>
<dbReference type="InterPro" id="IPR002575">
    <property type="entry name" value="Aminoglycoside_PTrfase"/>
</dbReference>
<name>A0A5S4FPF5_9ACTN</name>
<gene>
    <name evidence="2" type="ORF">ETD86_11465</name>
</gene>
<protein>
    <submittedName>
        <fullName evidence="2">Aminoglycoside phosphotransferase family protein</fullName>
    </submittedName>
</protein>
<feature type="domain" description="Aminoglycoside phosphotransferase" evidence="1">
    <location>
        <begin position="61"/>
        <end position="255"/>
    </location>
</feature>
<dbReference type="RefSeq" id="WP_138666115.1">
    <property type="nucleotide sequence ID" value="NZ_VCKY01000029.1"/>
</dbReference>
<reference evidence="2 3" key="1">
    <citation type="submission" date="2019-05" db="EMBL/GenBank/DDBJ databases">
        <title>Draft genome sequence of Nonomuraea turkmeniaca DSM 43926.</title>
        <authorList>
            <person name="Saricaoglu S."/>
            <person name="Isik K."/>
        </authorList>
    </citation>
    <scope>NUCLEOTIDE SEQUENCE [LARGE SCALE GENOMIC DNA]</scope>
    <source>
        <strain evidence="2 3">DSM 43926</strain>
    </source>
</reference>
<dbReference type="OrthoDB" id="3723194at2"/>